<name>A0A9W6IZH3_9HYPH</name>
<dbReference type="AlphaFoldDB" id="A0A9W6IZH3"/>
<dbReference type="RefSeq" id="WP_271166944.1">
    <property type="nucleotide sequence ID" value="NZ_BSFI01000002.1"/>
</dbReference>
<proteinExistence type="predicted"/>
<reference evidence="2" key="2">
    <citation type="submission" date="2023-01" db="EMBL/GenBank/DDBJ databases">
        <authorList>
            <person name="Sun Q."/>
            <person name="Evtushenko L."/>
        </authorList>
    </citation>
    <scope>NUCLEOTIDE SEQUENCE</scope>
    <source>
        <strain evidence="2">VKM B-2347</strain>
    </source>
</reference>
<feature type="signal peptide" evidence="1">
    <location>
        <begin position="1"/>
        <end position="18"/>
    </location>
</feature>
<keyword evidence="1" id="KW-0732">Signal</keyword>
<accession>A0A9W6IZH3</accession>
<gene>
    <name evidence="2" type="ORF">GCM10008179_03170</name>
</gene>
<evidence type="ECO:0000313" key="3">
    <source>
        <dbReference type="Proteomes" id="UP001143372"/>
    </source>
</evidence>
<dbReference type="EMBL" id="BSFI01000002">
    <property type="protein sequence ID" value="GLK66679.1"/>
    <property type="molecule type" value="Genomic_DNA"/>
</dbReference>
<evidence type="ECO:0000313" key="2">
    <source>
        <dbReference type="EMBL" id="GLK66679.1"/>
    </source>
</evidence>
<protein>
    <submittedName>
        <fullName evidence="2">Uncharacterized protein</fullName>
    </submittedName>
</protein>
<keyword evidence="3" id="KW-1185">Reference proteome</keyword>
<sequence length="168" mass="17974">MRMVLAVALALAASGANAQSCFRECLGGKIDSGSDDAATRDAARECRETCDGETRAALDKEGLSARLEGCRAEPLSLADFRKVRSASPSYYVQANVFVWDAKNPFPDRVLTKIEVTAQNLDLNEMGFTGTGLVPPSGVGTFVIPGFFDGYPAVRFAAKVQTIWACSIK</sequence>
<evidence type="ECO:0000256" key="1">
    <source>
        <dbReference type="SAM" id="SignalP"/>
    </source>
</evidence>
<dbReference type="Proteomes" id="UP001143372">
    <property type="component" value="Unassembled WGS sequence"/>
</dbReference>
<feature type="chain" id="PRO_5040993004" evidence="1">
    <location>
        <begin position="19"/>
        <end position="168"/>
    </location>
</feature>
<comment type="caution">
    <text evidence="2">The sequence shown here is derived from an EMBL/GenBank/DDBJ whole genome shotgun (WGS) entry which is preliminary data.</text>
</comment>
<organism evidence="2 3">
    <name type="scientific">Hansschlegelia plantiphila</name>
    <dbReference type="NCBI Taxonomy" id="374655"/>
    <lineage>
        <taxon>Bacteria</taxon>
        <taxon>Pseudomonadati</taxon>
        <taxon>Pseudomonadota</taxon>
        <taxon>Alphaproteobacteria</taxon>
        <taxon>Hyphomicrobiales</taxon>
        <taxon>Methylopilaceae</taxon>
        <taxon>Hansschlegelia</taxon>
    </lineage>
</organism>
<reference evidence="2" key="1">
    <citation type="journal article" date="2014" name="Int. J. Syst. Evol. Microbiol.">
        <title>Complete genome sequence of Corynebacterium casei LMG S-19264T (=DSM 44701T), isolated from a smear-ripened cheese.</title>
        <authorList>
            <consortium name="US DOE Joint Genome Institute (JGI-PGF)"/>
            <person name="Walter F."/>
            <person name="Albersmeier A."/>
            <person name="Kalinowski J."/>
            <person name="Ruckert C."/>
        </authorList>
    </citation>
    <scope>NUCLEOTIDE SEQUENCE</scope>
    <source>
        <strain evidence="2">VKM B-2347</strain>
    </source>
</reference>